<dbReference type="RefSeq" id="WP_249305606.1">
    <property type="nucleotide sequence ID" value="NZ_JACRSW010000035.1"/>
</dbReference>
<dbReference type="EMBL" id="JACRSW010000035">
    <property type="protein sequence ID" value="MBC8558156.1"/>
    <property type="molecule type" value="Genomic_DNA"/>
</dbReference>
<evidence type="ECO:0000313" key="2">
    <source>
        <dbReference type="Proteomes" id="UP000637513"/>
    </source>
</evidence>
<comment type="caution">
    <text evidence="1">The sequence shown here is derived from an EMBL/GenBank/DDBJ whole genome shotgun (WGS) entry which is preliminary data.</text>
</comment>
<organism evidence="1 2">
    <name type="scientific">Jutongia hominis</name>
    <dbReference type="NCBI Taxonomy" id="2763664"/>
    <lineage>
        <taxon>Bacteria</taxon>
        <taxon>Bacillati</taxon>
        <taxon>Bacillota</taxon>
        <taxon>Clostridia</taxon>
        <taxon>Lachnospirales</taxon>
        <taxon>Lachnospiraceae</taxon>
        <taxon>Jutongia</taxon>
    </lineage>
</organism>
<dbReference type="Proteomes" id="UP000637513">
    <property type="component" value="Unassembled WGS sequence"/>
</dbReference>
<reference evidence="1 2" key="1">
    <citation type="submission" date="2020-08" db="EMBL/GenBank/DDBJ databases">
        <title>Genome public.</title>
        <authorList>
            <person name="Liu C."/>
            <person name="Sun Q."/>
        </authorList>
    </citation>
    <scope>NUCLEOTIDE SEQUENCE [LARGE SCALE GENOMIC DNA]</scope>
    <source>
        <strain evidence="1 2">BX3</strain>
    </source>
</reference>
<name>A0ABR7MWJ1_9FIRM</name>
<proteinExistence type="predicted"/>
<keyword evidence="2" id="KW-1185">Reference proteome</keyword>
<sequence length="232" mass="27048">MNTFTVTTGNKNETELAEITRLIKLNDMWCRQYHNVVTSIFEKHNSIDDWSQDELMKVALCGVKYINYAIDIDSANHRLDNAYQTPFEVKQTAFNMIDALFGLIGRIKLKNLIKIFPIDKEYDGDKWGCKDYFFTMDVLRERGLDNAVGRDGVFDLLWDYENRKLRKLTVFYMSCMSAMYQRQTGVTFAEKFCEDNNIGSYSVDRENGIVIDNQTRKIAKLSNKPSFMQIVK</sequence>
<protein>
    <submittedName>
        <fullName evidence="1">Uncharacterized protein</fullName>
    </submittedName>
</protein>
<accession>A0ABR7MWJ1</accession>
<gene>
    <name evidence="1" type="ORF">H8700_10625</name>
</gene>
<evidence type="ECO:0000313" key="1">
    <source>
        <dbReference type="EMBL" id="MBC8558156.1"/>
    </source>
</evidence>